<dbReference type="SUPFAM" id="SSF88713">
    <property type="entry name" value="Glycoside hydrolase/deacetylase"/>
    <property type="match status" value="1"/>
</dbReference>
<feature type="domain" description="NodB homology" evidence="3">
    <location>
        <begin position="84"/>
        <end position="285"/>
    </location>
</feature>
<evidence type="ECO:0000259" key="3">
    <source>
        <dbReference type="PROSITE" id="PS51677"/>
    </source>
</evidence>
<protein>
    <recommendedName>
        <fullName evidence="3">NodB homology domain-containing protein</fullName>
    </recommendedName>
</protein>
<dbReference type="EMBL" id="MT631218">
    <property type="protein sequence ID" value="QNO46808.1"/>
    <property type="molecule type" value="Genomic_DNA"/>
</dbReference>
<evidence type="ECO:0000313" key="5">
    <source>
        <dbReference type="EMBL" id="QNO46808.1"/>
    </source>
</evidence>
<evidence type="ECO:0000256" key="1">
    <source>
        <dbReference type="ARBA" id="ARBA00004613"/>
    </source>
</evidence>
<accession>A0A7G9YB86</accession>
<dbReference type="InterPro" id="IPR002509">
    <property type="entry name" value="NODB_dom"/>
</dbReference>
<comment type="subcellular location">
    <subcellularLocation>
        <location evidence="1">Secreted</location>
    </subcellularLocation>
</comment>
<gene>
    <name evidence="5" type="ORF">FAOAFBCF_00006</name>
    <name evidence="4" type="ORF">GHMBFEBI_00004</name>
</gene>
<dbReference type="GO" id="GO:0016810">
    <property type="term" value="F:hydrolase activity, acting on carbon-nitrogen (but not peptide) bonds"/>
    <property type="evidence" value="ECO:0007669"/>
    <property type="project" value="InterPro"/>
</dbReference>
<dbReference type="PANTHER" id="PTHR34216">
    <property type="match status" value="1"/>
</dbReference>
<organism evidence="4">
    <name type="scientific">Candidatus Methanogaster sp. ANME-2c ERB4</name>
    <dbReference type="NCBI Taxonomy" id="2759911"/>
    <lineage>
        <taxon>Archaea</taxon>
        <taxon>Methanobacteriati</taxon>
        <taxon>Methanobacteriota</taxon>
        <taxon>Stenosarchaea group</taxon>
        <taxon>Methanomicrobia</taxon>
        <taxon>Methanosarcinales</taxon>
        <taxon>ANME-2 cluster</taxon>
        <taxon>Candidatus Methanogasteraceae</taxon>
        <taxon>Candidatus Methanogaster</taxon>
    </lineage>
</organism>
<dbReference type="Pfam" id="PF01522">
    <property type="entry name" value="Polysacc_deac_1"/>
    <property type="match status" value="1"/>
</dbReference>
<dbReference type="InterPro" id="IPR051398">
    <property type="entry name" value="Polysacch_Deacetylase"/>
</dbReference>
<reference evidence="4" key="1">
    <citation type="submission" date="2020-06" db="EMBL/GenBank/DDBJ databases">
        <title>Unique genomic features of the anaerobic methanotrophic archaea.</title>
        <authorList>
            <person name="Chadwick G.L."/>
            <person name="Skennerton C.T."/>
            <person name="Laso-Perez R."/>
            <person name="Leu A.O."/>
            <person name="Speth D.R."/>
            <person name="Yu H."/>
            <person name="Morgan-Lang C."/>
            <person name="Hatzenpichler R."/>
            <person name="Goudeau D."/>
            <person name="Malmstrom R."/>
            <person name="Brazelton W.J."/>
            <person name="Woyke T."/>
            <person name="Hallam S.J."/>
            <person name="Tyson G.W."/>
            <person name="Wegener G."/>
            <person name="Boetius A."/>
            <person name="Orphan V."/>
        </authorList>
    </citation>
    <scope>NUCLEOTIDE SEQUENCE</scope>
</reference>
<dbReference type="AlphaFoldDB" id="A0A7G9YB86"/>
<dbReference type="PANTHER" id="PTHR34216:SF3">
    <property type="entry name" value="POLY-BETA-1,6-N-ACETYL-D-GLUCOSAMINE N-DEACETYLASE"/>
    <property type="match status" value="1"/>
</dbReference>
<evidence type="ECO:0000313" key="4">
    <source>
        <dbReference type="EMBL" id="QNO45270.1"/>
    </source>
</evidence>
<dbReference type="GO" id="GO:0005975">
    <property type="term" value="P:carbohydrate metabolic process"/>
    <property type="evidence" value="ECO:0007669"/>
    <property type="project" value="InterPro"/>
</dbReference>
<dbReference type="EMBL" id="MT631090">
    <property type="protein sequence ID" value="QNO45270.1"/>
    <property type="molecule type" value="Genomic_DNA"/>
</dbReference>
<proteinExistence type="predicted"/>
<dbReference type="InterPro" id="IPR011330">
    <property type="entry name" value="Glyco_hydro/deAcase_b/a-brl"/>
</dbReference>
<dbReference type="GO" id="GO:0005576">
    <property type="term" value="C:extracellular region"/>
    <property type="evidence" value="ECO:0007669"/>
    <property type="project" value="UniProtKB-SubCell"/>
</dbReference>
<sequence length="285" mass="32485">MASGKNGVEMFLSQRHETVGHARRSFVLMYHSLHSADRSAPANDSVAGPLFAQHMQALSERGYSPCSIDEYVNWLSGEGAIKEGNFLITFDDGYQSVYKYAFPILKAMGWSATVFLVTGMMEKTPSWPKRRARDLERLLSTIEIREMAKAGFCFHSHTHMHVGLTNVSDKTLRNELAASKQVIATITYNIANESFFIAYPYGRYNQRVVDAVKRTGYKAAFSVMPGFNRTGGDLFNIHRLDIRQGDSVRKLIRKVTFGMNEVSARNVLRYYLRRFQTRFLRHTSK</sequence>
<dbReference type="CDD" id="cd10918">
    <property type="entry name" value="CE4_NodB_like_5s_6s"/>
    <property type="match status" value="1"/>
</dbReference>
<name>A0A7G9YB86_9EURY</name>
<dbReference type="Gene3D" id="3.20.20.370">
    <property type="entry name" value="Glycoside hydrolase/deacetylase"/>
    <property type="match status" value="1"/>
</dbReference>
<evidence type="ECO:0000256" key="2">
    <source>
        <dbReference type="ARBA" id="ARBA00022729"/>
    </source>
</evidence>
<dbReference type="PROSITE" id="PS51677">
    <property type="entry name" value="NODB"/>
    <property type="match status" value="1"/>
</dbReference>
<keyword evidence="2" id="KW-0732">Signal</keyword>